<dbReference type="Pfam" id="PF03281">
    <property type="entry name" value="Mab-21"/>
    <property type="match status" value="1"/>
</dbReference>
<keyword evidence="13" id="KW-1185">Reference proteome</keyword>
<keyword evidence="7" id="KW-0067">ATP-binding</keyword>
<dbReference type="RefSeq" id="XP_066912940.1">
    <property type="nucleotide sequence ID" value="XM_067056839.1"/>
</dbReference>
<evidence type="ECO:0000256" key="9">
    <source>
        <dbReference type="SAM" id="Phobius"/>
    </source>
</evidence>
<dbReference type="GeneID" id="136800218"/>
<evidence type="ECO:0000256" key="7">
    <source>
        <dbReference type="ARBA" id="ARBA00022840"/>
    </source>
</evidence>
<evidence type="ECO:0000313" key="13">
    <source>
        <dbReference type="Proteomes" id="UP000594262"/>
    </source>
</evidence>
<feature type="domain" description="Mab-21-like nucleotidyltransferase" evidence="10">
    <location>
        <begin position="268"/>
        <end position="494"/>
    </location>
</feature>
<dbReference type="InterPro" id="IPR046903">
    <property type="entry name" value="Mab-21-like_nuc_Trfase"/>
</dbReference>
<keyword evidence="4" id="KW-0548">Nucleotidyltransferase</keyword>
<keyword evidence="5" id="KW-0479">Metal-binding</keyword>
<evidence type="ECO:0000256" key="1">
    <source>
        <dbReference type="ARBA" id="ARBA00001946"/>
    </source>
</evidence>
<feature type="transmembrane region" description="Helical" evidence="9">
    <location>
        <begin position="76"/>
        <end position="95"/>
    </location>
</feature>
<evidence type="ECO:0000256" key="2">
    <source>
        <dbReference type="ARBA" id="ARBA00008307"/>
    </source>
</evidence>
<keyword evidence="8" id="KW-0460">Magnesium</keyword>
<reference evidence="12" key="1">
    <citation type="submission" date="2021-01" db="UniProtKB">
        <authorList>
            <consortium name="EnsemblMetazoa"/>
        </authorList>
    </citation>
    <scope>IDENTIFICATION</scope>
</reference>
<dbReference type="GO" id="GO:0046872">
    <property type="term" value="F:metal ion binding"/>
    <property type="evidence" value="ECO:0007669"/>
    <property type="project" value="UniProtKB-KW"/>
</dbReference>
<keyword evidence="3" id="KW-0808">Transferase</keyword>
<dbReference type="Pfam" id="PF20266">
    <property type="entry name" value="Mab-21_C"/>
    <property type="match status" value="1"/>
</dbReference>
<accession>A0A7M5WQ54</accession>
<keyword evidence="9" id="KW-1133">Transmembrane helix</keyword>
<keyword evidence="9" id="KW-0472">Membrane</keyword>
<sequence>MSAGTIWEKGLCYAGLRMEGNQFVSCSTSTDSIGGGGETSFILKLVIGLVSSGILLTCCCYCCCRGRRGRGKEANCLCLLISLPFLPIIWLYYLYQRYKRTVTRNINLCCTVVRPEGNRLYPPVTHTKKKRGNEGFSWFAHSYMACLIQWGWCKLNFTKDIHRDDISVAVQRYGERKPNEWEEMVKQIQENVHLNFLIEYLNRKEPKFYFRILPSGSIREKFGFPVPSTSVLASDYDLMLVPDGIYVYDADTETVGDKLESFTTEDIKEKKNPEISEEKRETGFLWLKLSERAPNVWKKLCFERMTENGVVYYLSQLAVLDIIMQQIGKKEFLKQLKDRLHHLNKEDNEEIFEIDENLAGTQSCKYTVRSERTGPALNISITEKQKKKRIPFYSGSVVCNAILDVDFTIALACPNFPNAAQFFLKRWEDETKGKRWPEDEKAFENIKKLGCHVVPKPSKKYLATFQQEQSSENYLGASAVLEWRYSFSQAEMLLADHVPETARTSYMAFKAVIKTHINRSRKRFVKDDGKSYEKPRKPIPSYVLKTILLYELENNGRPTEGTEGKFFWALFNSLKDKVIKESCEHYWIEANLFVEMAEDDFTYFKERLEEIEKDPGKYIASNWLEWNRYVAGKCCSSCFEQDYEQQYVVNVDPIQTYEGFKVFEQRIDKIDDENQNYKDIAVEIY</sequence>
<feature type="transmembrane region" description="Helical" evidence="9">
    <location>
        <begin position="41"/>
        <end position="64"/>
    </location>
</feature>
<keyword evidence="9" id="KW-0812">Transmembrane</keyword>
<dbReference type="GO" id="GO:0005524">
    <property type="term" value="F:ATP binding"/>
    <property type="evidence" value="ECO:0007669"/>
    <property type="project" value="UniProtKB-KW"/>
</dbReference>
<evidence type="ECO:0000256" key="4">
    <source>
        <dbReference type="ARBA" id="ARBA00022695"/>
    </source>
</evidence>
<protein>
    <submittedName>
        <fullName evidence="12">Uncharacterized protein</fullName>
    </submittedName>
</protein>
<comment type="cofactor">
    <cofactor evidence="1">
        <name>Mg(2+)</name>
        <dbReference type="ChEBI" id="CHEBI:18420"/>
    </cofactor>
</comment>
<evidence type="ECO:0000256" key="5">
    <source>
        <dbReference type="ARBA" id="ARBA00022723"/>
    </source>
</evidence>
<dbReference type="PANTHER" id="PTHR10656:SF42">
    <property type="entry name" value="CYCLIC GMP-AMP SYNTHASE-LIKE PROTEIN-RELATED"/>
    <property type="match status" value="1"/>
</dbReference>
<feature type="domain" description="Mab-21-like HhH/H2TH-like" evidence="11">
    <location>
        <begin position="523"/>
        <end position="602"/>
    </location>
</feature>
<dbReference type="PANTHER" id="PTHR10656">
    <property type="entry name" value="CELL FATE DETERMINING PROTEIN MAB21-RELATED"/>
    <property type="match status" value="1"/>
</dbReference>
<evidence type="ECO:0000259" key="10">
    <source>
        <dbReference type="Pfam" id="PF03281"/>
    </source>
</evidence>
<evidence type="ECO:0000256" key="8">
    <source>
        <dbReference type="ARBA" id="ARBA00022842"/>
    </source>
</evidence>
<dbReference type="InterPro" id="IPR024810">
    <property type="entry name" value="MAB21L/cGLR"/>
</dbReference>
<evidence type="ECO:0000256" key="6">
    <source>
        <dbReference type="ARBA" id="ARBA00022741"/>
    </source>
</evidence>
<evidence type="ECO:0000256" key="3">
    <source>
        <dbReference type="ARBA" id="ARBA00022679"/>
    </source>
</evidence>
<dbReference type="EnsemblMetazoa" id="CLYHEMT000590.1">
    <property type="protein sequence ID" value="CLYHEMP000590.1"/>
    <property type="gene ID" value="CLYHEMG000590"/>
</dbReference>
<name>A0A7M5WQ54_9CNID</name>
<organism evidence="12 13">
    <name type="scientific">Clytia hemisphaerica</name>
    <dbReference type="NCBI Taxonomy" id="252671"/>
    <lineage>
        <taxon>Eukaryota</taxon>
        <taxon>Metazoa</taxon>
        <taxon>Cnidaria</taxon>
        <taxon>Hydrozoa</taxon>
        <taxon>Hydroidolina</taxon>
        <taxon>Leptothecata</taxon>
        <taxon>Obeliida</taxon>
        <taxon>Clytiidae</taxon>
        <taxon>Clytia</taxon>
    </lineage>
</organism>
<comment type="similarity">
    <text evidence="2">Belongs to the mab-21 family.</text>
</comment>
<dbReference type="Gene3D" id="1.10.1410.40">
    <property type="match status" value="1"/>
</dbReference>
<keyword evidence="6" id="KW-0547">Nucleotide-binding</keyword>
<dbReference type="AlphaFoldDB" id="A0A7M5WQ54"/>
<dbReference type="SMART" id="SM01265">
    <property type="entry name" value="Mab-21"/>
    <property type="match status" value="1"/>
</dbReference>
<proteinExistence type="inferred from homology"/>
<dbReference type="InterPro" id="IPR046906">
    <property type="entry name" value="Mab-21_HhH/H2TH-like"/>
</dbReference>
<evidence type="ECO:0000259" key="11">
    <source>
        <dbReference type="Pfam" id="PF20266"/>
    </source>
</evidence>
<evidence type="ECO:0000313" key="12">
    <source>
        <dbReference type="EnsemblMetazoa" id="CLYHEMP000590.1"/>
    </source>
</evidence>
<dbReference type="OrthoDB" id="5982295at2759"/>
<dbReference type="Proteomes" id="UP000594262">
    <property type="component" value="Unplaced"/>
</dbReference>
<dbReference type="GO" id="GO:0016779">
    <property type="term" value="F:nucleotidyltransferase activity"/>
    <property type="evidence" value="ECO:0007669"/>
    <property type="project" value="UniProtKB-KW"/>
</dbReference>